<evidence type="ECO:0000313" key="1">
    <source>
        <dbReference type="EMBL" id="MDV6304477.1"/>
    </source>
</evidence>
<name>A0ABU4D440_9NOCA</name>
<sequence>MEMNKSFFVLWNGSDEGLDPSVREEMIEETAAGLTYPDFWSFGQGYGDPLVGDRLFMLRTGANRGVVAAGELISDGIFPGEHWGDSGREAKYVDVSWDVMLADEDRLPVEEVQSALTDFKFPVLNSGRLIKEPSASVLAELWARHIEDLGRATDNPWLGGRRSAPGQPSSRRIPLEENRIKEYYVESFSSYRARRAESEMMHRFAATLVKRNSDVSSYQMKVDDGARSLLADIFDHTDNVLYEAKASSSREAVRMALGQLLDYRRHIDSKPAVSMLLPDKPVDDLLALLTEHGVGCMYEDSGRFVQELAPVHQQ</sequence>
<proteinExistence type="predicted"/>
<dbReference type="RefSeq" id="WP_317533665.1">
    <property type="nucleotide sequence ID" value="NZ_JAWLKF010000011.1"/>
</dbReference>
<accession>A0ABU4D440</accession>
<organism evidence="1 2">
    <name type="scientific">Rhodococcus cerastii</name>
    <dbReference type="NCBI Taxonomy" id="908616"/>
    <lineage>
        <taxon>Bacteria</taxon>
        <taxon>Bacillati</taxon>
        <taxon>Actinomycetota</taxon>
        <taxon>Actinomycetes</taxon>
        <taxon>Mycobacteriales</taxon>
        <taxon>Nocardiaceae</taxon>
        <taxon>Rhodococcus</taxon>
    </lineage>
</organism>
<dbReference type="EMBL" id="JAWLKF010000011">
    <property type="protein sequence ID" value="MDV6304477.1"/>
    <property type="molecule type" value="Genomic_DNA"/>
</dbReference>
<comment type="caution">
    <text evidence="1">The sequence shown here is derived from an EMBL/GenBank/DDBJ whole genome shotgun (WGS) entry which is preliminary data.</text>
</comment>
<dbReference type="Proteomes" id="UP001186104">
    <property type="component" value="Unassembled WGS sequence"/>
</dbReference>
<gene>
    <name evidence="1" type="ORF">R3P93_18100</name>
</gene>
<protein>
    <submittedName>
        <fullName evidence="1">Uncharacterized protein</fullName>
    </submittedName>
</protein>
<evidence type="ECO:0000313" key="2">
    <source>
        <dbReference type="Proteomes" id="UP001186104"/>
    </source>
</evidence>
<keyword evidence="2" id="KW-1185">Reference proteome</keyword>
<reference evidence="1 2" key="1">
    <citation type="submission" date="2023-10" db="EMBL/GenBank/DDBJ databases">
        <title>Development of a sustainable strategy for remediation of hydrocarbon-contaminated territories based on the waste exchange concept.</title>
        <authorList>
            <person name="Krivoruchko A."/>
        </authorList>
    </citation>
    <scope>NUCLEOTIDE SEQUENCE [LARGE SCALE GENOMIC DNA]</scope>
    <source>
        <strain evidence="1 2">IEGM 1327</strain>
    </source>
</reference>